<keyword evidence="1" id="KW-0472">Membrane</keyword>
<dbReference type="Proteomes" id="UP000807370">
    <property type="component" value="Unassembled WGS sequence"/>
</dbReference>
<gene>
    <name evidence="3" type="ORF">HZZ13_31150</name>
</gene>
<reference evidence="3 4" key="1">
    <citation type="submission" date="2020-07" db="EMBL/GenBank/DDBJ databases">
        <title>Bradyrhizobium diversity isolated from nodules of indigenous legumes of Western Australia.</title>
        <authorList>
            <person name="Klepa M.S."/>
        </authorList>
    </citation>
    <scope>NUCLEOTIDE SEQUENCE [LARGE SCALE GENOMIC DNA]</scope>
    <source>
        <strain evidence="3 4">CNPSo 4010</strain>
    </source>
</reference>
<dbReference type="EMBL" id="JACCHP010000026">
    <property type="protein sequence ID" value="MBH5402213.1"/>
    <property type="molecule type" value="Genomic_DNA"/>
</dbReference>
<feature type="transmembrane region" description="Helical" evidence="1">
    <location>
        <begin position="58"/>
        <end position="79"/>
    </location>
</feature>
<evidence type="ECO:0000259" key="2">
    <source>
        <dbReference type="Pfam" id="PF09990"/>
    </source>
</evidence>
<name>A0ABS0PYG8_9BRAD</name>
<evidence type="ECO:0000313" key="3">
    <source>
        <dbReference type="EMBL" id="MBH5402213.1"/>
    </source>
</evidence>
<evidence type="ECO:0000313" key="4">
    <source>
        <dbReference type="Proteomes" id="UP000807370"/>
    </source>
</evidence>
<dbReference type="InterPro" id="IPR016923">
    <property type="entry name" value="UCP029509"/>
</dbReference>
<feature type="transmembrane region" description="Helical" evidence="1">
    <location>
        <begin position="26"/>
        <end position="46"/>
    </location>
</feature>
<feature type="transmembrane region" description="Helical" evidence="1">
    <location>
        <begin position="124"/>
        <end position="145"/>
    </location>
</feature>
<accession>A0ABS0PYG8</accession>
<evidence type="ECO:0000256" key="1">
    <source>
        <dbReference type="SAM" id="Phobius"/>
    </source>
</evidence>
<dbReference type="Pfam" id="PF09990">
    <property type="entry name" value="DUF2231"/>
    <property type="match status" value="1"/>
</dbReference>
<feature type="transmembrane region" description="Helical" evidence="1">
    <location>
        <begin position="91"/>
        <end position="112"/>
    </location>
</feature>
<keyword evidence="1" id="KW-1133">Transmembrane helix</keyword>
<keyword evidence="1" id="KW-0812">Transmembrane</keyword>
<feature type="domain" description="DUF2231" evidence="2">
    <location>
        <begin position="19"/>
        <end position="153"/>
    </location>
</feature>
<sequence>MRPTVQDDVHVRSTAQIAGHPIHPMLVPIPITCFVGALLTDIAYVASAEIMWANFSAWLLLAGVMLGVLAAIAGLTDFLGSRLVRAQAPAWPHLIGNAVALILAIFNLMIHMRDAWTSVWPSGLILSALTVLILPITGWLGWALVYRHGVGVAR</sequence>
<protein>
    <submittedName>
        <fullName evidence="3">DUF2231 domain-containing protein</fullName>
    </submittedName>
</protein>
<proteinExistence type="predicted"/>
<comment type="caution">
    <text evidence="3">The sequence shown here is derived from an EMBL/GenBank/DDBJ whole genome shotgun (WGS) entry which is preliminary data.</text>
</comment>
<organism evidence="3 4">
    <name type="scientific">Bradyrhizobium agreste</name>
    <dbReference type="NCBI Taxonomy" id="2751811"/>
    <lineage>
        <taxon>Bacteria</taxon>
        <taxon>Pseudomonadati</taxon>
        <taxon>Pseudomonadota</taxon>
        <taxon>Alphaproteobacteria</taxon>
        <taxon>Hyphomicrobiales</taxon>
        <taxon>Nitrobacteraceae</taxon>
        <taxon>Bradyrhizobium</taxon>
    </lineage>
</organism>
<keyword evidence="4" id="KW-1185">Reference proteome</keyword>
<dbReference type="PIRSF" id="PIRSF029509">
    <property type="entry name" value="UCP029509"/>
    <property type="match status" value="1"/>
</dbReference>
<dbReference type="InterPro" id="IPR019251">
    <property type="entry name" value="DUF2231_TM"/>
</dbReference>